<evidence type="ECO:0000256" key="2">
    <source>
        <dbReference type="ARBA" id="ARBA00022485"/>
    </source>
</evidence>
<evidence type="ECO:0000259" key="7">
    <source>
        <dbReference type="PROSITE" id="PS51379"/>
    </source>
</evidence>
<feature type="domain" description="4Fe-4S ferredoxin-type" evidence="7">
    <location>
        <begin position="88"/>
        <end position="119"/>
    </location>
</feature>
<comment type="caution">
    <text evidence="8">The sequence shown here is derived from an EMBL/GenBank/DDBJ whole genome shotgun (WGS) entry which is preliminary data.</text>
</comment>
<keyword evidence="6" id="KW-0411">Iron-sulfur</keyword>
<dbReference type="Pfam" id="PF13183">
    <property type="entry name" value="Fer4_8"/>
    <property type="match status" value="1"/>
</dbReference>
<dbReference type="OrthoDB" id="9794954at2"/>
<evidence type="ECO:0000256" key="5">
    <source>
        <dbReference type="ARBA" id="ARBA00023004"/>
    </source>
</evidence>
<dbReference type="SUPFAM" id="SSF46548">
    <property type="entry name" value="alpha-helical ferredoxin"/>
    <property type="match status" value="1"/>
</dbReference>
<keyword evidence="4" id="KW-0249">Electron transport</keyword>
<keyword evidence="1" id="KW-0813">Transport</keyword>
<keyword evidence="9" id="KW-1185">Reference proteome</keyword>
<evidence type="ECO:0000256" key="3">
    <source>
        <dbReference type="ARBA" id="ARBA00022723"/>
    </source>
</evidence>
<dbReference type="Pfam" id="PF02754">
    <property type="entry name" value="CCG"/>
    <property type="match status" value="1"/>
</dbReference>
<sequence length="435" mass="47895">MSASFERGINAFREVLDAPIASFFSSCVHCGLCAEACLFYTETGDPKYTPIHKLEPLRRTWKQEYTLFGRLGKLVGLSKAVTDEELAEWSELVYDSCTLCGRCSMVCPVGNDIAYMVRKMREGMSAAGHAPEGVIGATKRTVTIGSPMGVKWPAVQAQIKHVQADTGLEIPVDQEGVEYMPLLSSMEIINFPEYLAALARIFKQAGVTWTLSSDAFEATNSGIQIGASDIAREIVSRIVNAAEKLKVKTVISPECGHAFSAIRWEGPNLMGRPFTFEVKHILEVLDELRRQGKLRTRGHKDIPLTFHDPCQIVRRGGVVEQPRNLLNMVATDFREMNDHGVMNWCCGGGGGVSANERAEELRLKAFKRKKSQLEELGVTTMVTACANCRIVLEEGLEHYNMDVEVLGLTELLADYLVEDEESDPVAKAAAESTGA</sequence>
<dbReference type="AlphaFoldDB" id="A0A369C1J9"/>
<dbReference type="PANTHER" id="PTHR43551">
    <property type="entry name" value="FUMARATE REDUCTASE IRON-SULFUR SUBUNIT"/>
    <property type="match status" value="1"/>
</dbReference>
<accession>A0A369C1J9</accession>
<dbReference type="InterPro" id="IPR017900">
    <property type="entry name" value="4Fe4S_Fe_S_CS"/>
</dbReference>
<evidence type="ECO:0000313" key="8">
    <source>
        <dbReference type="EMBL" id="RCX26547.1"/>
    </source>
</evidence>
<reference evidence="8 9" key="1">
    <citation type="submission" date="2018-07" db="EMBL/GenBank/DDBJ databases">
        <title>Genomic Encyclopedia of Type Strains, Phase IV (KMG-IV): sequencing the most valuable type-strain genomes for metagenomic binning, comparative biology and taxonomic classification.</title>
        <authorList>
            <person name="Goeker M."/>
        </authorList>
    </citation>
    <scope>NUCLEOTIDE SEQUENCE [LARGE SCALE GENOMIC DNA]</scope>
    <source>
        <strain evidence="8 9">DSM 26407</strain>
    </source>
</reference>
<evidence type="ECO:0000256" key="4">
    <source>
        <dbReference type="ARBA" id="ARBA00022982"/>
    </source>
</evidence>
<dbReference type="RefSeq" id="WP_114280628.1">
    <property type="nucleotide sequence ID" value="NZ_QPJY01000009.1"/>
</dbReference>
<dbReference type="InterPro" id="IPR017896">
    <property type="entry name" value="4Fe4S_Fe-S-bd"/>
</dbReference>
<keyword evidence="2" id="KW-0004">4Fe-4S</keyword>
<dbReference type="GO" id="GO:0016491">
    <property type="term" value="F:oxidoreductase activity"/>
    <property type="evidence" value="ECO:0007669"/>
    <property type="project" value="UniProtKB-ARBA"/>
</dbReference>
<dbReference type="EMBL" id="QPJY01000009">
    <property type="protein sequence ID" value="RCX26547.1"/>
    <property type="molecule type" value="Genomic_DNA"/>
</dbReference>
<dbReference type="GO" id="GO:0046872">
    <property type="term" value="F:metal ion binding"/>
    <property type="evidence" value="ECO:0007669"/>
    <property type="project" value="UniProtKB-KW"/>
</dbReference>
<dbReference type="InterPro" id="IPR009051">
    <property type="entry name" value="Helical_ferredxn"/>
</dbReference>
<dbReference type="InterPro" id="IPR004017">
    <property type="entry name" value="Cys_rich_dom"/>
</dbReference>
<evidence type="ECO:0000256" key="1">
    <source>
        <dbReference type="ARBA" id="ARBA00022448"/>
    </source>
</evidence>
<evidence type="ECO:0000256" key="6">
    <source>
        <dbReference type="ARBA" id="ARBA00023014"/>
    </source>
</evidence>
<dbReference type="PROSITE" id="PS00198">
    <property type="entry name" value="4FE4S_FER_1"/>
    <property type="match status" value="1"/>
</dbReference>
<gene>
    <name evidence="8" type="ORF">DFQ59_10976</name>
</gene>
<dbReference type="GO" id="GO:0051539">
    <property type="term" value="F:4 iron, 4 sulfur cluster binding"/>
    <property type="evidence" value="ECO:0007669"/>
    <property type="project" value="UniProtKB-KW"/>
</dbReference>
<dbReference type="PROSITE" id="PS51379">
    <property type="entry name" value="4FE4S_FER_2"/>
    <property type="match status" value="1"/>
</dbReference>
<keyword evidence="3" id="KW-0479">Metal-binding</keyword>
<organism evidence="8 9">
    <name type="scientific">Thioalbus denitrificans</name>
    <dbReference type="NCBI Taxonomy" id="547122"/>
    <lineage>
        <taxon>Bacteria</taxon>
        <taxon>Pseudomonadati</taxon>
        <taxon>Pseudomonadota</taxon>
        <taxon>Gammaproteobacteria</taxon>
        <taxon>Chromatiales</taxon>
        <taxon>Ectothiorhodospiraceae</taxon>
        <taxon>Thioalbus</taxon>
    </lineage>
</organism>
<dbReference type="Gene3D" id="1.10.1060.10">
    <property type="entry name" value="Alpha-helical ferredoxin"/>
    <property type="match status" value="1"/>
</dbReference>
<dbReference type="PANTHER" id="PTHR43551:SF1">
    <property type="entry name" value="HETERODISULFIDE REDUCTASE"/>
    <property type="match status" value="1"/>
</dbReference>
<dbReference type="Proteomes" id="UP000252707">
    <property type="component" value="Unassembled WGS sequence"/>
</dbReference>
<proteinExistence type="predicted"/>
<evidence type="ECO:0000313" key="9">
    <source>
        <dbReference type="Proteomes" id="UP000252707"/>
    </source>
</evidence>
<name>A0A369C1J9_9GAMM</name>
<protein>
    <submittedName>
        <fullName evidence="8">Fe-S oxidoreductase</fullName>
    </submittedName>
</protein>
<keyword evidence="5" id="KW-0408">Iron</keyword>